<dbReference type="InterPro" id="IPR049730">
    <property type="entry name" value="SNF2/RAD54-like_C"/>
</dbReference>
<dbReference type="GO" id="GO:0003677">
    <property type="term" value="F:DNA binding"/>
    <property type="evidence" value="ECO:0007669"/>
    <property type="project" value="TreeGrafter"/>
</dbReference>
<proteinExistence type="predicted"/>
<keyword evidence="5" id="KW-1185">Reference proteome</keyword>
<dbReference type="GO" id="GO:0005634">
    <property type="term" value="C:nucleus"/>
    <property type="evidence" value="ECO:0007669"/>
    <property type="project" value="TreeGrafter"/>
</dbReference>
<dbReference type="PROSITE" id="PS51194">
    <property type="entry name" value="HELICASE_CTER"/>
    <property type="match status" value="1"/>
</dbReference>
<sequence length="173" mass="17869">ADTCILYDSDWNPQWDLQAMARVHRIGQTRPVHVYRLVSEGSVEERMQRRAEAKLYLDQMVNRGSTGTSQQLEGLHAGEVLAMLRFGADRIFRNEAGDMPSEEQLEAIMDRSRMQGGVSAAAAAAPPAAAAVLKTEPSGEAAAALGAAAGGGGAGSSVAGRGAGGGGAEGDMG</sequence>
<keyword evidence="1" id="KW-0378">Hydrolase</keyword>
<dbReference type="GO" id="GO:0042393">
    <property type="term" value="F:histone binding"/>
    <property type="evidence" value="ECO:0007669"/>
    <property type="project" value="TreeGrafter"/>
</dbReference>
<dbReference type="SUPFAM" id="SSF52540">
    <property type="entry name" value="P-loop containing nucleoside triphosphate hydrolases"/>
    <property type="match status" value="1"/>
</dbReference>
<dbReference type="GO" id="GO:0000785">
    <property type="term" value="C:chromatin"/>
    <property type="evidence" value="ECO:0007669"/>
    <property type="project" value="TreeGrafter"/>
</dbReference>
<protein>
    <recommendedName>
        <fullName evidence="3">Helicase C-terminal domain-containing protein</fullName>
    </recommendedName>
</protein>
<comment type="caution">
    <text evidence="4">The sequence shown here is derived from an EMBL/GenBank/DDBJ whole genome shotgun (WGS) entry which is preliminary data.</text>
</comment>
<gene>
    <name evidence="4" type="ORF">Agub_g8206</name>
</gene>
<dbReference type="InterPro" id="IPR027417">
    <property type="entry name" value="P-loop_NTPase"/>
</dbReference>
<dbReference type="GO" id="GO:0016887">
    <property type="term" value="F:ATP hydrolysis activity"/>
    <property type="evidence" value="ECO:0007669"/>
    <property type="project" value="TreeGrafter"/>
</dbReference>
<dbReference type="GO" id="GO:0140658">
    <property type="term" value="F:ATP-dependent chromatin remodeler activity"/>
    <property type="evidence" value="ECO:0007669"/>
    <property type="project" value="TreeGrafter"/>
</dbReference>
<dbReference type="EMBL" id="BMAR01000015">
    <property type="protein sequence ID" value="GFR46603.1"/>
    <property type="molecule type" value="Genomic_DNA"/>
</dbReference>
<feature type="non-terminal residue" evidence="4">
    <location>
        <position position="173"/>
    </location>
</feature>
<keyword evidence="2" id="KW-0539">Nucleus</keyword>
<evidence type="ECO:0000313" key="5">
    <source>
        <dbReference type="Proteomes" id="UP001054857"/>
    </source>
</evidence>
<evidence type="ECO:0000259" key="3">
    <source>
        <dbReference type="PROSITE" id="PS51194"/>
    </source>
</evidence>
<dbReference type="GO" id="GO:0034728">
    <property type="term" value="P:nucleosome organization"/>
    <property type="evidence" value="ECO:0007669"/>
    <property type="project" value="TreeGrafter"/>
</dbReference>
<evidence type="ECO:0000256" key="2">
    <source>
        <dbReference type="ARBA" id="ARBA00023242"/>
    </source>
</evidence>
<dbReference type="PANTHER" id="PTHR45623:SF14">
    <property type="entry name" value="CHROMODOMAIN-HELICASE-DNA-BINDING PROTEIN 1"/>
    <property type="match status" value="1"/>
</dbReference>
<dbReference type="CDD" id="cd18793">
    <property type="entry name" value="SF2_C_SNF"/>
    <property type="match status" value="1"/>
</dbReference>
<accession>A0AAD3DRM0</accession>
<dbReference type="AlphaFoldDB" id="A0AAD3DRM0"/>
<dbReference type="GO" id="GO:0003682">
    <property type="term" value="F:chromatin binding"/>
    <property type="evidence" value="ECO:0007669"/>
    <property type="project" value="TreeGrafter"/>
</dbReference>
<evidence type="ECO:0000313" key="4">
    <source>
        <dbReference type="EMBL" id="GFR46603.1"/>
    </source>
</evidence>
<feature type="non-terminal residue" evidence="4">
    <location>
        <position position="1"/>
    </location>
</feature>
<evidence type="ECO:0000256" key="1">
    <source>
        <dbReference type="ARBA" id="ARBA00022801"/>
    </source>
</evidence>
<dbReference type="PANTHER" id="PTHR45623">
    <property type="entry name" value="CHROMODOMAIN-HELICASE-DNA-BINDING PROTEIN 3-RELATED-RELATED"/>
    <property type="match status" value="1"/>
</dbReference>
<name>A0AAD3DRM0_9CHLO</name>
<reference evidence="4 5" key="1">
    <citation type="journal article" date="2021" name="Sci. Rep.">
        <title>Genome sequencing of the multicellular alga Astrephomene provides insights into convergent evolution of germ-soma differentiation.</title>
        <authorList>
            <person name="Yamashita S."/>
            <person name="Yamamoto K."/>
            <person name="Matsuzaki R."/>
            <person name="Suzuki S."/>
            <person name="Yamaguchi H."/>
            <person name="Hirooka S."/>
            <person name="Minakuchi Y."/>
            <person name="Miyagishima S."/>
            <person name="Kawachi M."/>
            <person name="Toyoda A."/>
            <person name="Nozaki H."/>
        </authorList>
    </citation>
    <scope>NUCLEOTIDE SEQUENCE [LARGE SCALE GENOMIC DNA]</scope>
    <source>
        <strain evidence="4 5">NIES-4017</strain>
    </source>
</reference>
<dbReference type="InterPro" id="IPR001650">
    <property type="entry name" value="Helicase_C-like"/>
</dbReference>
<feature type="domain" description="Helicase C-terminal" evidence="3">
    <location>
        <begin position="1"/>
        <end position="76"/>
    </location>
</feature>
<dbReference type="Proteomes" id="UP001054857">
    <property type="component" value="Unassembled WGS sequence"/>
</dbReference>
<dbReference type="Gene3D" id="3.40.50.300">
    <property type="entry name" value="P-loop containing nucleotide triphosphate hydrolases"/>
    <property type="match status" value="1"/>
</dbReference>
<organism evidence="4 5">
    <name type="scientific">Astrephomene gubernaculifera</name>
    <dbReference type="NCBI Taxonomy" id="47775"/>
    <lineage>
        <taxon>Eukaryota</taxon>
        <taxon>Viridiplantae</taxon>
        <taxon>Chlorophyta</taxon>
        <taxon>core chlorophytes</taxon>
        <taxon>Chlorophyceae</taxon>
        <taxon>CS clade</taxon>
        <taxon>Chlamydomonadales</taxon>
        <taxon>Astrephomenaceae</taxon>
        <taxon>Astrephomene</taxon>
    </lineage>
</organism>